<dbReference type="GO" id="GO:0051082">
    <property type="term" value="F:unfolded protein binding"/>
    <property type="evidence" value="ECO:0007669"/>
    <property type="project" value="InterPro"/>
</dbReference>
<dbReference type="SUPFAM" id="SSF48452">
    <property type="entry name" value="TPR-like"/>
    <property type="match status" value="1"/>
</dbReference>
<feature type="non-terminal residue" evidence="7">
    <location>
        <position position="939"/>
    </location>
</feature>
<dbReference type="SUPFAM" id="SSF50630">
    <property type="entry name" value="Acid proteases"/>
    <property type="match status" value="1"/>
</dbReference>
<comment type="caution">
    <text evidence="7">The sequence shown here is derived from an EMBL/GenBank/DDBJ whole genome shotgun (WGS) entry which is preliminary data.</text>
</comment>
<sequence>WESGAGGTFLVWKDITFEHGVLKRGTKVICYLKDDQDEFLETDRLKDLIMKHSAFVGFPITLRMEHRQEEEVEVVEDGELEKQKKVTVSHAWELINKNKPLWLRPASEVTHEEYADLYKWLAGDWEDHLAVKHVVSSGQVDFRALLYCPKNPPKDMFDMGKMSQRFCIRLYVRRVFIKEFNDLIPKWMGFIKGIVDSDDMPLNISREMLQQNSILKHIKISLAKQVFQMFNELAKDKEKYKVFHESFSQCLKLGIYEDSANRDQISPLLRYHSSKSGEDLVSLDDYISRMKPGQRYILYITGRTKRDASRSPHAEGLKRDGYEVLYMYDPVDEYAVQFLKEYKGFEVLSCMSMDAARLLDHRSEADLKAELEPLRLRLGELLCEAQGLGLVSSVALASGMPADCCSRLAAAADANELPVLELNFKHGLLKELGKHASVARGAKPSPEEQQVLRDLAQLLFDMGALHGAEPDDPRRVDTCDKCQELIQGLSAGEQEAGATDLPPLGAALRAEVVAESVEIGQTQVAGRQAGPLLSCGSYVRVAREDRARRAMISFVDDATVDVLYPRPKGAGQEEEEEGVPMKLVQRLADFELDVAGRAGEASAFQESLFKTATASKEQGNQLFKLKDFDAAAERYGAVLAAFAARSVRRGDQVLVVAASDAGPRTIQLGTVTSVDAEGNCELSKFSGEFQASSLLPVCHELLPLHTSVYMNRARCRQNLGRHREAAQDLTAVVSLWKAADRRLLEADPEMKDAEVKGLYTAEYLRGRSRLALGLARQAAQDVRDALARNPPAATVKQLKQLRIEVQAAQEKQREVNGPLAKDKKGVTLQPLRKSTGTRAPKRSRPASELEADEEVLKSRRWLAEEAVSVLPSVGCWGQQGCWKHRPWASGADLLLGSGELHREAVDNLNDLQYIADVAIGTPTIRSLKLILDTGSSDLW</sequence>
<gene>
    <name evidence="7" type="ORF">PGLA1383_LOCUS32077</name>
</gene>
<organism evidence="7 8">
    <name type="scientific">Polarella glacialis</name>
    <name type="common">Dinoflagellate</name>
    <dbReference type="NCBI Taxonomy" id="89957"/>
    <lineage>
        <taxon>Eukaryota</taxon>
        <taxon>Sar</taxon>
        <taxon>Alveolata</taxon>
        <taxon>Dinophyceae</taxon>
        <taxon>Suessiales</taxon>
        <taxon>Suessiaceae</taxon>
        <taxon>Polarella</taxon>
    </lineage>
</organism>
<evidence type="ECO:0000256" key="5">
    <source>
        <dbReference type="SAM" id="MobiDB-lite"/>
    </source>
</evidence>
<evidence type="ECO:0000256" key="3">
    <source>
        <dbReference type="ARBA" id="ARBA00022840"/>
    </source>
</evidence>
<dbReference type="SUPFAM" id="SSF55874">
    <property type="entry name" value="ATPase domain of HSP90 chaperone/DNA topoisomerase II/histidine kinase"/>
    <property type="match status" value="1"/>
</dbReference>
<feature type="region of interest" description="Disordered" evidence="5">
    <location>
        <begin position="809"/>
        <end position="850"/>
    </location>
</feature>
<evidence type="ECO:0000256" key="4">
    <source>
        <dbReference type="ARBA" id="ARBA00023186"/>
    </source>
</evidence>
<dbReference type="Proteomes" id="UP000654075">
    <property type="component" value="Unassembled WGS sequence"/>
</dbReference>
<feature type="non-terminal residue" evidence="7">
    <location>
        <position position="1"/>
    </location>
</feature>
<dbReference type="InterPro" id="IPR021109">
    <property type="entry name" value="Peptidase_aspartic_dom_sf"/>
</dbReference>
<dbReference type="PROSITE" id="PS51767">
    <property type="entry name" value="PEPTIDASE_A1"/>
    <property type="match status" value="1"/>
</dbReference>
<evidence type="ECO:0000256" key="2">
    <source>
        <dbReference type="ARBA" id="ARBA00022741"/>
    </source>
</evidence>
<dbReference type="InterPro" id="IPR036890">
    <property type="entry name" value="HATPase_C_sf"/>
</dbReference>
<dbReference type="GO" id="GO:0016887">
    <property type="term" value="F:ATP hydrolysis activity"/>
    <property type="evidence" value="ECO:0007669"/>
    <property type="project" value="InterPro"/>
</dbReference>
<dbReference type="Pfam" id="PF00026">
    <property type="entry name" value="Asp"/>
    <property type="match status" value="1"/>
</dbReference>
<dbReference type="SUPFAM" id="SSF54211">
    <property type="entry name" value="Ribosomal protein S5 domain 2-like"/>
    <property type="match status" value="1"/>
</dbReference>
<accession>A0A813FKT4</accession>
<evidence type="ECO:0000256" key="1">
    <source>
        <dbReference type="ARBA" id="ARBA00008239"/>
    </source>
</evidence>
<evidence type="ECO:0000313" key="7">
    <source>
        <dbReference type="EMBL" id="CAE8614359.1"/>
    </source>
</evidence>
<dbReference type="Gene3D" id="3.40.50.11260">
    <property type="match status" value="1"/>
</dbReference>
<dbReference type="AlphaFoldDB" id="A0A813FKT4"/>
<dbReference type="InterPro" id="IPR020568">
    <property type="entry name" value="Ribosomal_Su5_D2-typ_SF"/>
</dbReference>
<reference evidence="7" key="1">
    <citation type="submission" date="2021-02" db="EMBL/GenBank/DDBJ databases">
        <authorList>
            <person name="Dougan E. K."/>
            <person name="Rhodes N."/>
            <person name="Thang M."/>
            <person name="Chan C."/>
        </authorList>
    </citation>
    <scope>NUCLEOTIDE SEQUENCE</scope>
</reference>
<dbReference type="PANTHER" id="PTHR11528">
    <property type="entry name" value="HEAT SHOCK PROTEIN 90 FAMILY MEMBER"/>
    <property type="match status" value="1"/>
</dbReference>
<feature type="domain" description="Peptidase A1" evidence="6">
    <location>
        <begin position="913"/>
        <end position="939"/>
    </location>
</feature>
<dbReference type="EMBL" id="CAJNNV010025412">
    <property type="protein sequence ID" value="CAE8614359.1"/>
    <property type="molecule type" value="Genomic_DNA"/>
</dbReference>
<protein>
    <recommendedName>
        <fullName evidence="6">Peptidase A1 domain-containing protein</fullName>
    </recommendedName>
</protein>
<proteinExistence type="inferred from homology"/>
<comment type="similarity">
    <text evidence="1">Belongs to the heat shock protein 90 family.</text>
</comment>
<dbReference type="GO" id="GO:0140662">
    <property type="term" value="F:ATP-dependent protein folding chaperone"/>
    <property type="evidence" value="ECO:0007669"/>
    <property type="project" value="InterPro"/>
</dbReference>
<dbReference type="Gene3D" id="2.40.70.10">
    <property type="entry name" value="Acid Proteases"/>
    <property type="match status" value="1"/>
</dbReference>
<dbReference type="GO" id="GO:0005524">
    <property type="term" value="F:ATP binding"/>
    <property type="evidence" value="ECO:0007669"/>
    <property type="project" value="UniProtKB-KW"/>
</dbReference>
<dbReference type="FunFam" id="3.30.230.80:FF:000001">
    <property type="entry name" value="Heat shock protein 90 alpha"/>
    <property type="match status" value="1"/>
</dbReference>
<feature type="compositionally biased region" description="Basic and acidic residues" evidence="5">
    <location>
        <begin position="810"/>
        <end position="825"/>
    </location>
</feature>
<dbReference type="InterPro" id="IPR020575">
    <property type="entry name" value="Hsp90_N"/>
</dbReference>
<evidence type="ECO:0000259" key="6">
    <source>
        <dbReference type="PROSITE" id="PS51767"/>
    </source>
</evidence>
<dbReference type="InterPro" id="IPR033121">
    <property type="entry name" value="PEPTIDASE_A1"/>
</dbReference>
<dbReference type="Gene3D" id="3.30.230.80">
    <property type="match status" value="1"/>
</dbReference>
<dbReference type="Pfam" id="PF00183">
    <property type="entry name" value="HSP90"/>
    <property type="match status" value="1"/>
</dbReference>
<evidence type="ECO:0000313" key="8">
    <source>
        <dbReference type="Proteomes" id="UP000654075"/>
    </source>
</evidence>
<keyword evidence="2" id="KW-0547">Nucleotide-binding</keyword>
<dbReference type="InterPro" id="IPR001404">
    <property type="entry name" value="Hsp90_fam"/>
</dbReference>
<keyword evidence="8" id="KW-1185">Reference proteome</keyword>
<name>A0A813FKT4_POLGL</name>
<dbReference type="OrthoDB" id="28737at2759"/>
<dbReference type="Gene3D" id="3.30.565.10">
    <property type="entry name" value="Histidine kinase-like ATPase, C-terminal domain"/>
    <property type="match status" value="1"/>
</dbReference>
<keyword evidence="3" id="KW-0067">ATP-binding</keyword>
<keyword evidence="4" id="KW-0143">Chaperone</keyword>
<dbReference type="InterPro" id="IPR011990">
    <property type="entry name" value="TPR-like_helical_dom_sf"/>
</dbReference>
<dbReference type="PRINTS" id="PR00775">
    <property type="entry name" value="HEATSHOCK90"/>
</dbReference>
<dbReference type="Gene3D" id="1.25.40.10">
    <property type="entry name" value="Tetratricopeptide repeat domain"/>
    <property type="match status" value="1"/>
</dbReference>